<keyword evidence="1" id="KW-0689">Ribosomal protein</keyword>
<reference evidence="1 2" key="1">
    <citation type="journal article" date="2015" name="Nature">
        <title>rRNA introns, odd ribosomes, and small enigmatic genomes across a large radiation of phyla.</title>
        <authorList>
            <person name="Brown C.T."/>
            <person name="Hug L.A."/>
            <person name="Thomas B.C."/>
            <person name="Sharon I."/>
            <person name="Castelle C.J."/>
            <person name="Singh A."/>
            <person name="Wilkins M.J."/>
            <person name="Williams K.H."/>
            <person name="Banfield J.F."/>
        </authorList>
    </citation>
    <scope>NUCLEOTIDE SEQUENCE [LARGE SCALE GENOMIC DNA]</scope>
</reference>
<dbReference type="InterPro" id="IPR036583">
    <property type="entry name" value="23S_rRNA_IVS_sf"/>
</dbReference>
<dbReference type="EMBL" id="LCFB01000027">
    <property type="protein sequence ID" value="KKS84101.1"/>
    <property type="molecule type" value="Genomic_DNA"/>
</dbReference>
<dbReference type="PANTHER" id="PTHR38471">
    <property type="entry name" value="FOUR HELIX BUNDLE PROTEIN"/>
    <property type="match status" value="1"/>
</dbReference>
<dbReference type="NCBIfam" id="TIGR02436">
    <property type="entry name" value="four helix bundle protein"/>
    <property type="match status" value="1"/>
</dbReference>
<dbReference type="AlphaFoldDB" id="A0A0G1EM46"/>
<dbReference type="SUPFAM" id="SSF158446">
    <property type="entry name" value="IVS-encoded protein-like"/>
    <property type="match status" value="1"/>
</dbReference>
<sequence>MNNSKITLFTDLIVWRRAASSITSNIAEGFGRQTYKEKVQFYYLASGSLTELKNQLFIARDVGYLQPQSYNELNDQLETTHKLLNAFITKTKSFITNSKIKTNSKI</sequence>
<evidence type="ECO:0000313" key="2">
    <source>
        <dbReference type="Proteomes" id="UP000034543"/>
    </source>
</evidence>
<dbReference type="Pfam" id="PF05635">
    <property type="entry name" value="23S_rRNA_IVP"/>
    <property type="match status" value="1"/>
</dbReference>
<comment type="caution">
    <text evidence="1">The sequence shown here is derived from an EMBL/GenBank/DDBJ whole genome shotgun (WGS) entry which is preliminary data.</text>
</comment>
<accession>A0A0G1EM46</accession>
<name>A0A0G1EM46_9BACT</name>
<dbReference type="Proteomes" id="UP000034543">
    <property type="component" value="Unassembled WGS sequence"/>
</dbReference>
<proteinExistence type="predicted"/>
<gene>
    <name evidence="1" type="ORF">UV59_C0027G0029</name>
</gene>
<dbReference type="STRING" id="1618436.UV59_C0027G0029"/>
<organism evidence="1 2">
    <name type="scientific">Candidatus Gottesmanbacteria bacterium GW2011_GWA1_43_11</name>
    <dbReference type="NCBI Taxonomy" id="1618436"/>
    <lineage>
        <taxon>Bacteria</taxon>
        <taxon>Candidatus Gottesmaniibacteriota</taxon>
    </lineage>
</organism>
<protein>
    <submittedName>
        <fullName evidence="1">S23 ribosomal protein</fullName>
    </submittedName>
</protein>
<keyword evidence="1" id="KW-0687">Ribonucleoprotein</keyword>
<dbReference type="PANTHER" id="PTHR38471:SF2">
    <property type="entry name" value="FOUR HELIX BUNDLE PROTEIN"/>
    <property type="match status" value="1"/>
</dbReference>
<dbReference type="InterPro" id="IPR012657">
    <property type="entry name" value="23S_rRNA-intervening_sequence"/>
</dbReference>
<evidence type="ECO:0000313" key="1">
    <source>
        <dbReference type="EMBL" id="KKS84101.1"/>
    </source>
</evidence>
<dbReference type="Gene3D" id="1.20.1440.60">
    <property type="entry name" value="23S rRNA-intervening sequence"/>
    <property type="match status" value="1"/>
</dbReference>
<dbReference type="GO" id="GO:0005840">
    <property type="term" value="C:ribosome"/>
    <property type="evidence" value="ECO:0007669"/>
    <property type="project" value="UniProtKB-KW"/>
</dbReference>
<dbReference type="CDD" id="cd16377">
    <property type="entry name" value="23S_rRNA_IVP_like"/>
    <property type="match status" value="1"/>
</dbReference>